<dbReference type="Gene3D" id="2.60.40.2020">
    <property type="match status" value="1"/>
</dbReference>
<evidence type="ECO:0000313" key="6">
    <source>
        <dbReference type="Proteomes" id="UP000182584"/>
    </source>
</evidence>
<feature type="domain" description="Proteinase inhibitor I42 chagasin" evidence="4">
    <location>
        <begin position="26"/>
        <end position="109"/>
    </location>
</feature>
<name>A0A1H9SIK9_BUTFI</name>
<protein>
    <submittedName>
        <fullName evidence="5">Chagasin family peptidase inhibitor I42</fullName>
    </submittedName>
</protein>
<dbReference type="InterPro" id="IPR018990">
    <property type="entry name" value="Prot_inh_I42_chagasin"/>
</dbReference>
<dbReference type="InterPro" id="IPR052781">
    <property type="entry name" value="Cys_protease_inhibitor_I42"/>
</dbReference>
<dbReference type="Pfam" id="PF09394">
    <property type="entry name" value="Inhibitor_I42"/>
    <property type="match status" value="1"/>
</dbReference>
<dbReference type="EMBL" id="FOGJ01000012">
    <property type="protein sequence ID" value="SER84213.1"/>
    <property type="molecule type" value="Genomic_DNA"/>
</dbReference>
<dbReference type="AlphaFoldDB" id="A0A1H9SIK9"/>
<dbReference type="OrthoDB" id="5637at2"/>
<evidence type="ECO:0000256" key="2">
    <source>
        <dbReference type="ARBA" id="ARBA00022704"/>
    </source>
</evidence>
<evidence type="ECO:0000256" key="1">
    <source>
        <dbReference type="ARBA" id="ARBA00022690"/>
    </source>
</evidence>
<reference evidence="5 6" key="1">
    <citation type="submission" date="2016-10" db="EMBL/GenBank/DDBJ databases">
        <authorList>
            <person name="de Groot N.N."/>
        </authorList>
    </citation>
    <scope>NUCLEOTIDE SEQUENCE [LARGE SCALE GENOMIC DNA]</scope>
    <source>
        <strain evidence="5 6">AR40</strain>
    </source>
</reference>
<sequence>MKKVKSLIAILSIFMLITACGKSEPQTMTLSFESNPTTGYSWTATQNPELFTITDEYIENEHEEGMTGVGGQQVFLLLPNEPGTCEITFTYARSWEQTEADTTVSYTVEIDKNKHIKMLSSKLAGGDDINSIPQIPKPVIE</sequence>
<feature type="chain" id="PRO_5010242169" evidence="3">
    <location>
        <begin position="22"/>
        <end position="141"/>
    </location>
</feature>
<gene>
    <name evidence="5" type="ORF">SAMN04487884_11239</name>
</gene>
<accession>A0A1H9SIK9</accession>
<dbReference type="RefSeq" id="WP_074756152.1">
    <property type="nucleotide sequence ID" value="NZ_FOGJ01000012.1"/>
</dbReference>
<dbReference type="SUPFAM" id="SSF141066">
    <property type="entry name" value="ICP-like"/>
    <property type="match status" value="1"/>
</dbReference>
<dbReference type="GO" id="GO:0004869">
    <property type="term" value="F:cysteine-type endopeptidase inhibitor activity"/>
    <property type="evidence" value="ECO:0007669"/>
    <property type="project" value="UniProtKB-KW"/>
</dbReference>
<dbReference type="Proteomes" id="UP000182584">
    <property type="component" value="Unassembled WGS sequence"/>
</dbReference>
<feature type="signal peptide" evidence="3">
    <location>
        <begin position="1"/>
        <end position="21"/>
    </location>
</feature>
<dbReference type="InterPro" id="IPR036331">
    <property type="entry name" value="Chagasin-like_sf"/>
</dbReference>
<dbReference type="PANTHER" id="PTHR36530">
    <property type="entry name" value="INHIBITOR OF CYSTEINE PEPTIDASE"/>
    <property type="match status" value="1"/>
</dbReference>
<dbReference type="PROSITE" id="PS51257">
    <property type="entry name" value="PROKAR_LIPOPROTEIN"/>
    <property type="match status" value="1"/>
</dbReference>
<keyword evidence="1" id="KW-0646">Protease inhibitor</keyword>
<proteinExistence type="predicted"/>
<evidence type="ECO:0000256" key="3">
    <source>
        <dbReference type="SAM" id="SignalP"/>
    </source>
</evidence>
<evidence type="ECO:0000259" key="4">
    <source>
        <dbReference type="Pfam" id="PF09394"/>
    </source>
</evidence>
<keyword evidence="3" id="KW-0732">Signal</keyword>
<evidence type="ECO:0000313" key="5">
    <source>
        <dbReference type="EMBL" id="SER84213.1"/>
    </source>
</evidence>
<dbReference type="eggNOG" id="COG5513">
    <property type="taxonomic scope" value="Bacteria"/>
</dbReference>
<organism evidence="5 6">
    <name type="scientific">Butyrivibrio fibrisolvens</name>
    <dbReference type="NCBI Taxonomy" id="831"/>
    <lineage>
        <taxon>Bacteria</taxon>
        <taxon>Bacillati</taxon>
        <taxon>Bacillota</taxon>
        <taxon>Clostridia</taxon>
        <taxon>Lachnospirales</taxon>
        <taxon>Lachnospiraceae</taxon>
        <taxon>Butyrivibrio</taxon>
    </lineage>
</organism>
<keyword evidence="2" id="KW-0789">Thiol protease inhibitor</keyword>
<dbReference type="PANTHER" id="PTHR36530:SF1">
    <property type="entry name" value="AMOEBIASIN-1"/>
    <property type="match status" value="1"/>
</dbReference>